<evidence type="ECO:0008006" key="3">
    <source>
        <dbReference type="Google" id="ProtNLM"/>
    </source>
</evidence>
<organism evidence="1 2">
    <name type="scientific">Gossypium stocksii</name>
    <dbReference type="NCBI Taxonomy" id="47602"/>
    <lineage>
        <taxon>Eukaryota</taxon>
        <taxon>Viridiplantae</taxon>
        <taxon>Streptophyta</taxon>
        <taxon>Embryophyta</taxon>
        <taxon>Tracheophyta</taxon>
        <taxon>Spermatophyta</taxon>
        <taxon>Magnoliopsida</taxon>
        <taxon>eudicotyledons</taxon>
        <taxon>Gunneridae</taxon>
        <taxon>Pentapetalae</taxon>
        <taxon>rosids</taxon>
        <taxon>malvids</taxon>
        <taxon>Malvales</taxon>
        <taxon>Malvaceae</taxon>
        <taxon>Malvoideae</taxon>
        <taxon>Gossypium</taxon>
    </lineage>
</organism>
<dbReference type="AlphaFoldDB" id="A0A9D3WAE8"/>
<dbReference type="EMBL" id="JAIQCV010000003">
    <property type="protein sequence ID" value="KAH1114715.1"/>
    <property type="molecule type" value="Genomic_DNA"/>
</dbReference>
<dbReference type="PANTHER" id="PTHR33710:SF64">
    <property type="entry name" value="ENDONUCLEASE_EXONUCLEASE_PHOSPHATASE DOMAIN-CONTAINING PROTEIN"/>
    <property type="match status" value="1"/>
</dbReference>
<proteinExistence type="predicted"/>
<dbReference type="OrthoDB" id="1938374at2759"/>
<accession>A0A9D3WAE8</accession>
<dbReference type="Proteomes" id="UP000828251">
    <property type="component" value="Unassembled WGS sequence"/>
</dbReference>
<name>A0A9D3WAE8_9ROSI</name>
<gene>
    <name evidence="1" type="ORF">J1N35_008093</name>
</gene>
<protein>
    <recommendedName>
        <fullName evidence="3">Reverse transcriptase domain-containing protein</fullName>
    </recommendedName>
</protein>
<reference evidence="1 2" key="1">
    <citation type="journal article" date="2021" name="Plant Biotechnol. J.">
        <title>Multi-omics assisted identification of the key and species-specific regulatory components of drought-tolerant mechanisms in Gossypium stocksii.</title>
        <authorList>
            <person name="Yu D."/>
            <person name="Ke L."/>
            <person name="Zhang D."/>
            <person name="Wu Y."/>
            <person name="Sun Y."/>
            <person name="Mei J."/>
            <person name="Sun J."/>
            <person name="Sun Y."/>
        </authorList>
    </citation>
    <scope>NUCLEOTIDE SEQUENCE [LARGE SCALE GENOMIC DNA]</scope>
    <source>
        <strain evidence="2">cv. E1</strain>
        <tissue evidence="1">Leaf</tissue>
    </source>
</reference>
<evidence type="ECO:0000313" key="1">
    <source>
        <dbReference type="EMBL" id="KAH1114715.1"/>
    </source>
</evidence>
<keyword evidence="2" id="KW-1185">Reference proteome</keyword>
<sequence length="285" mass="34282">MTGKKFTWYSLDRKKSRLDRFLVEEEWLELFDDIQQQRLNRSVLDHIPILLIKESVDWGPKPFKFFNAWYRNKECPNIIRKEWVKMGGRKGRISRKLRKLKGAVRKWNGENSNVLEKRIKDIEERIKTLDVESESRELTKLELDEMRRLNLNLGELLKFKESIWRQKSRMSWIKEGDSNTGFFHSAVKFKAKRKMVNRMKFGNSWYCDPKVLKEKLVDYFNDHFSCPLRKWKMDLVLNFKRLNESEARNLELPFLMVEIKEAVWSCDENKAPGPDGFNICFFKKS</sequence>
<evidence type="ECO:0000313" key="2">
    <source>
        <dbReference type="Proteomes" id="UP000828251"/>
    </source>
</evidence>
<comment type="caution">
    <text evidence="1">The sequence shown here is derived from an EMBL/GenBank/DDBJ whole genome shotgun (WGS) entry which is preliminary data.</text>
</comment>
<dbReference type="PANTHER" id="PTHR33710">
    <property type="entry name" value="BNAC02G09200D PROTEIN"/>
    <property type="match status" value="1"/>
</dbReference>